<evidence type="ECO:0000313" key="3">
    <source>
        <dbReference type="EMBL" id="GAA0962359.1"/>
    </source>
</evidence>
<proteinExistence type="predicted"/>
<reference evidence="3 4" key="1">
    <citation type="journal article" date="2019" name="Int. J. Syst. Evol. Microbiol.">
        <title>The Global Catalogue of Microorganisms (GCM) 10K type strain sequencing project: providing services to taxonomists for standard genome sequencing and annotation.</title>
        <authorList>
            <consortium name="The Broad Institute Genomics Platform"/>
            <consortium name="The Broad Institute Genome Sequencing Center for Infectious Disease"/>
            <person name="Wu L."/>
            <person name="Ma J."/>
        </authorList>
    </citation>
    <scope>NUCLEOTIDE SEQUENCE [LARGE SCALE GENOMIC DNA]</scope>
    <source>
        <strain evidence="3 4">JCM 10696</strain>
    </source>
</reference>
<evidence type="ECO:0000256" key="1">
    <source>
        <dbReference type="SAM" id="SignalP"/>
    </source>
</evidence>
<dbReference type="EMBL" id="BAAAHH010000027">
    <property type="protein sequence ID" value="GAA0962359.1"/>
    <property type="molecule type" value="Genomic_DNA"/>
</dbReference>
<dbReference type="InterPro" id="IPR051532">
    <property type="entry name" value="Ester_Hydrolysis_Enzymes"/>
</dbReference>
<name>A0ABN1RRP2_9ACTN</name>
<dbReference type="Proteomes" id="UP001500665">
    <property type="component" value="Unassembled WGS sequence"/>
</dbReference>
<accession>A0ABN1RRP2</accession>
<feature type="signal peptide" evidence="1">
    <location>
        <begin position="1"/>
        <end position="23"/>
    </location>
</feature>
<keyword evidence="1" id="KW-0732">Signal</keyword>
<dbReference type="CDD" id="cd00229">
    <property type="entry name" value="SGNH_hydrolase"/>
    <property type="match status" value="1"/>
</dbReference>
<dbReference type="Pfam" id="PF13472">
    <property type="entry name" value="Lipase_GDSL_2"/>
    <property type="match status" value="1"/>
</dbReference>
<comment type="caution">
    <text evidence="3">The sequence shown here is derived from an EMBL/GenBank/DDBJ whole genome shotgun (WGS) entry which is preliminary data.</text>
</comment>
<protein>
    <submittedName>
        <fullName evidence="3">SGNH/GDSL hydrolase family protein</fullName>
    </submittedName>
</protein>
<dbReference type="RefSeq" id="WP_344244011.1">
    <property type="nucleotide sequence ID" value="NZ_BAAAHH010000027.1"/>
</dbReference>
<evidence type="ECO:0000259" key="2">
    <source>
        <dbReference type="Pfam" id="PF13472"/>
    </source>
</evidence>
<sequence length="242" mass="25904">MRRKLTCGLTALALLTGCSASPAAEPSSPPATSGTPQSQRAPVVMFLGDSYTAGTGKVIPERTYAGDLARKLGWQAIIGGWPGTGFLARGRVGKDFARLFADQLAWRPAPDLVIVAGGHNDANRRHPLNGLNDAVWQLVNGIKERWPAVPVVLVGPMWGGTPTKQALAVRDVMRGVAEQLQVPFVDPLEEQWITGDVSRGTGNADLYIRRDEVHPNETGNAYFADKMLAALTRLGMDRPAAG</sequence>
<gene>
    <name evidence="3" type="ORF">GCM10009550_56320</name>
</gene>
<evidence type="ECO:0000313" key="4">
    <source>
        <dbReference type="Proteomes" id="UP001500665"/>
    </source>
</evidence>
<dbReference type="PROSITE" id="PS51257">
    <property type="entry name" value="PROKAR_LIPOPROTEIN"/>
    <property type="match status" value="1"/>
</dbReference>
<feature type="domain" description="SGNH hydrolase-type esterase" evidence="2">
    <location>
        <begin position="46"/>
        <end position="221"/>
    </location>
</feature>
<dbReference type="Gene3D" id="3.40.50.1110">
    <property type="entry name" value="SGNH hydrolase"/>
    <property type="match status" value="1"/>
</dbReference>
<feature type="chain" id="PRO_5045984433" evidence="1">
    <location>
        <begin position="24"/>
        <end position="242"/>
    </location>
</feature>
<keyword evidence="4" id="KW-1185">Reference proteome</keyword>
<dbReference type="PANTHER" id="PTHR30383">
    <property type="entry name" value="THIOESTERASE 1/PROTEASE 1/LYSOPHOSPHOLIPASE L1"/>
    <property type="match status" value="1"/>
</dbReference>
<keyword evidence="3" id="KW-0378">Hydrolase</keyword>
<organism evidence="3 4">
    <name type="scientific">Actinocorallia libanotica</name>
    <dbReference type="NCBI Taxonomy" id="46162"/>
    <lineage>
        <taxon>Bacteria</taxon>
        <taxon>Bacillati</taxon>
        <taxon>Actinomycetota</taxon>
        <taxon>Actinomycetes</taxon>
        <taxon>Streptosporangiales</taxon>
        <taxon>Thermomonosporaceae</taxon>
        <taxon>Actinocorallia</taxon>
    </lineage>
</organism>
<dbReference type="InterPro" id="IPR013830">
    <property type="entry name" value="SGNH_hydro"/>
</dbReference>
<dbReference type="InterPro" id="IPR036514">
    <property type="entry name" value="SGNH_hydro_sf"/>
</dbReference>
<dbReference type="GO" id="GO:0016787">
    <property type="term" value="F:hydrolase activity"/>
    <property type="evidence" value="ECO:0007669"/>
    <property type="project" value="UniProtKB-KW"/>
</dbReference>
<dbReference type="SUPFAM" id="SSF52266">
    <property type="entry name" value="SGNH hydrolase"/>
    <property type="match status" value="1"/>
</dbReference>